<dbReference type="AlphaFoldDB" id="A0A426X2V2"/>
<keyword evidence="2" id="KW-0812">Transmembrane</keyword>
<protein>
    <submittedName>
        <fullName evidence="3">Uncharacterized protein</fullName>
    </submittedName>
</protein>
<feature type="region of interest" description="Disordered" evidence="1">
    <location>
        <begin position="121"/>
        <end position="164"/>
    </location>
</feature>
<dbReference type="Proteomes" id="UP000287651">
    <property type="component" value="Unassembled WGS sequence"/>
</dbReference>
<evidence type="ECO:0000313" key="4">
    <source>
        <dbReference type="Proteomes" id="UP000287651"/>
    </source>
</evidence>
<feature type="transmembrane region" description="Helical" evidence="2">
    <location>
        <begin position="6"/>
        <end position="32"/>
    </location>
</feature>
<organism evidence="3 4">
    <name type="scientific">Ensete ventricosum</name>
    <name type="common">Abyssinian banana</name>
    <name type="synonym">Musa ensete</name>
    <dbReference type="NCBI Taxonomy" id="4639"/>
    <lineage>
        <taxon>Eukaryota</taxon>
        <taxon>Viridiplantae</taxon>
        <taxon>Streptophyta</taxon>
        <taxon>Embryophyta</taxon>
        <taxon>Tracheophyta</taxon>
        <taxon>Spermatophyta</taxon>
        <taxon>Magnoliopsida</taxon>
        <taxon>Liliopsida</taxon>
        <taxon>Zingiberales</taxon>
        <taxon>Musaceae</taxon>
        <taxon>Ensete</taxon>
    </lineage>
</organism>
<name>A0A426X2V2_ENSVE</name>
<proteinExistence type="predicted"/>
<accession>A0A426X2V2</accession>
<keyword evidence="2" id="KW-0472">Membrane</keyword>
<sequence length="164" mass="17948">MVTGHPYLRSLLCMLLTMSSYFVAASVVLAVGHMTADPPMLMSGWAQSRRVGHIVGPAVRGCKDMAARPTFVISSPPEKTFSRRLIWVPKKRSYNEPSGYSEDWLVFDQGEHRMDLGELRGMPKVSGGKAPSTRTVAPAREVVTSPARETSKASSKRPIDASTK</sequence>
<gene>
    <name evidence="3" type="ORF">B296_00026685</name>
</gene>
<keyword evidence="2" id="KW-1133">Transmembrane helix</keyword>
<evidence type="ECO:0000313" key="3">
    <source>
        <dbReference type="EMBL" id="RRT33786.1"/>
    </source>
</evidence>
<evidence type="ECO:0000256" key="2">
    <source>
        <dbReference type="SAM" id="Phobius"/>
    </source>
</evidence>
<reference evidence="3 4" key="1">
    <citation type="journal article" date="2014" name="Agronomy (Basel)">
        <title>A Draft Genome Sequence for Ensete ventricosum, the Drought-Tolerant Tree Against Hunger.</title>
        <authorList>
            <person name="Harrison J."/>
            <person name="Moore K.A."/>
            <person name="Paszkiewicz K."/>
            <person name="Jones T."/>
            <person name="Grant M."/>
            <person name="Ambacheew D."/>
            <person name="Muzemil S."/>
            <person name="Studholme D.J."/>
        </authorList>
    </citation>
    <scope>NUCLEOTIDE SEQUENCE [LARGE SCALE GENOMIC DNA]</scope>
</reference>
<dbReference type="EMBL" id="AMZH03028271">
    <property type="protein sequence ID" value="RRT33786.1"/>
    <property type="molecule type" value="Genomic_DNA"/>
</dbReference>
<evidence type="ECO:0000256" key="1">
    <source>
        <dbReference type="SAM" id="MobiDB-lite"/>
    </source>
</evidence>
<comment type="caution">
    <text evidence="3">The sequence shown here is derived from an EMBL/GenBank/DDBJ whole genome shotgun (WGS) entry which is preliminary data.</text>
</comment>